<reference evidence="2 3" key="1">
    <citation type="submission" date="2019-07" db="EMBL/GenBank/DDBJ databases">
        <title>Whole genome shotgun sequence of Reyranella soli NBRC 108950.</title>
        <authorList>
            <person name="Hosoyama A."/>
            <person name="Uohara A."/>
            <person name="Ohji S."/>
            <person name="Ichikawa N."/>
        </authorList>
    </citation>
    <scope>NUCLEOTIDE SEQUENCE [LARGE SCALE GENOMIC DNA]</scope>
    <source>
        <strain evidence="2 3">NBRC 108950</strain>
    </source>
</reference>
<feature type="compositionally biased region" description="Basic and acidic residues" evidence="1">
    <location>
        <begin position="62"/>
        <end position="86"/>
    </location>
</feature>
<protein>
    <submittedName>
        <fullName evidence="2">Uncharacterized protein</fullName>
    </submittedName>
</protein>
<evidence type="ECO:0000256" key="1">
    <source>
        <dbReference type="SAM" id="MobiDB-lite"/>
    </source>
</evidence>
<evidence type="ECO:0000313" key="3">
    <source>
        <dbReference type="Proteomes" id="UP000321058"/>
    </source>
</evidence>
<dbReference type="AlphaFoldDB" id="A0A512NB58"/>
<evidence type="ECO:0000313" key="2">
    <source>
        <dbReference type="EMBL" id="GEP56174.1"/>
    </source>
</evidence>
<dbReference type="Proteomes" id="UP000321058">
    <property type="component" value="Unassembled WGS sequence"/>
</dbReference>
<feature type="region of interest" description="Disordered" evidence="1">
    <location>
        <begin position="54"/>
        <end position="123"/>
    </location>
</feature>
<name>A0A512NB58_9HYPH</name>
<accession>A0A512NB58</accession>
<dbReference type="EMBL" id="BKAJ01000057">
    <property type="protein sequence ID" value="GEP56174.1"/>
    <property type="molecule type" value="Genomic_DNA"/>
</dbReference>
<proteinExistence type="predicted"/>
<sequence>MPFRLLRTDVDDCSSLYARPFVCKACGGRAVTLFAVEGQAELDMLRAELLPGADTIAPSNNRTHDPGADLKRNDAAHHEPELENRQPRSRWRRFRSPVGKHFNHGHDEEGNEQQPSEITAPPHCAIHERCCRREHQ</sequence>
<organism evidence="2 3">
    <name type="scientific">Reyranella soli</name>
    <dbReference type="NCBI Taxonomy" id="1230389"/>
    <lineage>
        <taxon>Bacteria</taxon>
        <taxon>Pseudomonadati</taxon>
        <taxon>Pseudomonadota</taxon>
        <taxon>Alphaproteobacteria</taxon>
        <taxon>Hyphomicrobiales</taxon>
        <taxon>Reyranellaceae</taxon>
        <taxon>Reyranella</taxon>
    </lineage>
</organism>
<keyword evidence="3" id="KW-1185">Reference proteome</keyword>
<gene>
    <name evidence="2" type="ORF">RSO01_33400</name>
</gene>
<comment type="caution">
    <text evidence="2">The sequence shown here is derived from an EMBL/GenBank/DDBJ whole genome shotgun (WGS) entry which is preliminary data.</text>
</comment>